<dbReference type="HOGENOM" id="CLU_007381_0_0_1"/>
<protein>
    <submittedName>
        <fullName evidence="2">Uncharacterized protein</fullName>
    </submittedName>
</protein>
<feature type="compositionally biased region" description="Polar residues" evidence="1">
    <location>
        <begin position="46"/>
        <end position="72"/>
    </location>
</feature>
<dbReference type="AlphaFoldDB" id="R0JMQ0"/>
<evidence type="ECO:0000256" key="1">
    <source>
        <dbReference type="SAM" id="MobiDB-lite"/>
    </source>
</evidence>
<dbReference type="STRING" id="671987.R0JMQ0"/>
<dbReference type="OrthoDB" id="5341924at2759"/>
<dbReference type="GeneID" id="19396569"/>
<dbReference type="RefSeq" id="XP_008029623.1">
    <property type="nucleotide sequence ID" value="XM_008031432.1"/>
</dbReference>
<keyword evidence="3" id="KW-1185">Reference proteome</keyword>
<sequence length="990" mass="110469">MSTAHTCFRSALTQAFRTNSRGVAVSSSVAAFLVPTLARRPKRSFATGQCRSSHAQPSVDLTNPNSGDGNASPSPPNPHGHSTARQFVPPQKARGDVKAWLAAIESFLPSHLRQEPSSDAEIPINSLKLAHVLNKAQASSIDILSHLGLVEGRWQAVVWMVKKLTEDEQHSINAAVQSEQYANVMWRGKENRSMKDLTESPLFLQRNLPLRKPKLTLDATTSTPDSIRYENVKIKRALGQLWRSLGHMILAAAEQDNAGQDAIMQHVLQVIAYLHHKGFIPDSVYTYRPHEDKHALQQPPTIHMLSSQILTALSDATWKAHEASVKTAKERANAQYLFGHEIPGSRYKAHITEVAPELWLELVLWSCLHGGWVLDGAAILQQLADKQGEHSWALISWREIMEKERQSAPAPSRSWSLLPMNENASARAEDRARTRKTISGEVVTVFVDGLVNQMRLGVGYRGADPEQLVASIKRLKELLDANNLSLGSMAWDSIMARLVESGGFVPEKRPEMLLHIFQLAPGFGAEVGTANAPNATSTEIPYFFEPTTLPLSLLHRTMRAFIRNGDIDGAMKTLALLQRHTDDNKQKSVQQFFSFLKNRPQLRKDEPFTSRQPPVSFPAFDTKLPVSLLAQLLDLATECKLFDLGRWLLFSEDLDGPLISPALYGHRNISASIVRFGTLAGENDVVLKVVKKAAAWNEKHQQQRMPAEILIALLCCQMKLRRWEAVEGMQKYVEETATFRPRPIIISTFVAELLRTSSEAEESRVQAQEAFSGLLFAWERMLLQNMREELNSALCILSTVDDEWKQFCSRFLAFSWRQAISLSTDDFNRVLGGVLDGYGSVRGRATVEQWCYQGPKQFEPYRAPGGLARMAKYRVTKGEQYEDRPGDIELVQASGARVVLQGRIHANRQTIWAIVRKVQEEVVINQGGGEALAEAARTEVVDTVRWAARVLYCLGVDYDDIVGDLGSLAELAGLEGRAARERELEAEAAW</sequence>
<dbReference type="EMBL" id="KB908844">
    <property type="protein sequence ID" value="EOA82503.1"/>
    <property type="molecule type" value="Genomic_DNA"/>
</dbReference>
<feature type="region of interest" description="Disordered" evidence="1">
    <location>
        <begin position="43"/>
        <end position="86"/>
    </location>
</feature>
<proteinExistence type="predicted"/>
<organism evidence="2 3">
    <name type="scientific">Exserohilum turcicum (strain 28A)</name>
    <name type="common">Northern leaf blight fungus</name>
    <name type="synonym">Setosphaeria turcica</name>
    <dbReference type="NCBI Taxonomy" id="671987"/>
    <lineage>
        <taxon>Eukaryota</taxon>
        <taxon>Fungi</taxon>
        <taxon>Dikarya</taxon>
        <taxon>Ascomycota</taxon>
        <taxon>Pezizomycotina</taxon>
        <taxon>Dothideomycetes</taxon>
        <taxon>Pleosporomycetidae</taxon>
        <taxon>Pleosporales</taxon>
        <taxon>Pleosporineae</taxon>
        <taxon>Pleosporaceae</taxon>
        <taxon>Exserohilum</taxon>
    </lineage>
</organism>
<dbReference type="eggNOG" id="ENOG502SKSN">
    <property type="taxonomic scope" value="Eukaryota"/>
</dbReference>
<evidence type="ECO:0000313" key="2">
    <source>
        <dbReference type="EMBL" id="EOA82503.1"/>
    </source>
</evidence>
<accession>R0JMQ0</accession>
<name>R0JMQ0_EXST2</name>
<gene>
    <name evidence="2" type="ORF">SETTUDRAFT_140637</name>
</gene>
<reference evidence="2 3" key="1">
    <citation type="journal article" date="2012" name="PLoS Pathog.">
        <title>Diverse lifestyles and strategies of plant pathogenesis encoded in the genomes of eighteen Dothideomycetes fungi.</title>
        <authorList>
            <person name="Ohm R.A."/>
            <person name="Feau N."/>
            <person name="Henrissat B."/>
            <person name="Schoch C.L."/>
            <person name="Horwitz B.A."/>
            <person name="Barry K.W."/>
            <person name="Condon B.J."/>
            <person name="Copeland A.C."/>
            <person name="Dhillon B."/>
            <person name="Glaser F."/>
            <person name="Hesse C.N."/>
            <person name="Kosti I."/>
            <person name="LaButti K."/>
            <person name="Lindquist E.A."/>
            <person name="Lucas S."/>
            <person name="Salamov A.A."/>
            <person name="Bradshaw R.E."/>
            <person name="Ciuffetti L."/>
            <person name="Hamelin R.C."/>
            <person name="Kema G.H.J."/>
            <person name="Lawrence C."/>
            <person name="Scott J.A."/>
            <person name="Spatafora J.W."/>
            <person name="Turgeon B.G."/>
            <person name="de Wit P.J.G.M."/>
            <person name="Zhong S."/>
            <person name="Goodwin S.B."/>
            <person name="Grigoriev I.V."/>
        </authorList>
    </citation>
    <scope>NUCLEOTIDE SEQUENCE [LARGE SCALE GENOMIC DNA]</scope>
    <source>
        <strain evidence="3">28A</strain>
    </source>
</reference>
<reference evidence="2 3" key="2">
    <citation type="journal article" date="2013" name="PLoS Genet.">
        <title>Comparative genome structure, secondary metabolite, and effector coding capacity across Cochliobolus pathogens.</title>
        <authorList>
            <person name="Condon B.J."/>
            <person name="Leng Y."/>
            <person name="Wu D."/>
            <person name="Bushley K.E."/>
            <person name="Ohm R.A."/>
            <person name="Otillar R."/>
            <person name="Martin J."/>
            <person name="Schackwitz W."/>
            <person name="Grimwood J."/>
            <person name="MohdZainudin N."/>
            <person name="Xue C."/>
            <person name="Wang R."/>
            <person name="Manning V.A."/>
            <person name="Dhillon B."/>
            <person name="Tu Z.J."/>
            <person name="Steffenson B.J."/>
            <person name="Salamov A."/>
            <person name="Sun H."/>
            <person name="Lowry S."/>
            <person name="LaButti K."/>
            <person name="Han J."/>
            <person name="Copeland A."/>
            <person name="Lindquist E."/>
            <person name="Barry K."/>
            <person name="Schmutz J."/>
            <person name="Baker S.E."/>
            <person name="Ciuffetti L.M."/>
            <person name="Grigoriev I.V."/>
            <person name="Zhong S."/>
            <person name="Turgeon B.G."/>
        </authorList>
    </citation>
    <scope>NUCLEOTIDE SEQUENCE [LARGE SCALE GENOMIC DNA]</scope>
    <source>
        <strain evidence="3">28A</strain>
    </source>
</reference>
<evidence type="ECO:0000313" key="3">
    <source>
        <dbReference type="Proteomes" id="UP000016935"/>
    </source>
</evidence>
<dbReference type="Proteomes" id="UP000016935">
    <property type="component" value="Unassembled WGS sequence"/>
</dbReference>